<dbReference type="PANTHER" id="PTHR22754:SF32">
    <property type="entry name" value="DISCO-INTERACTING PROTEIN 2"/>
    <property type="match status" value="1"/>
</dbReference>
<dbReference type="Proteomes" id="UP000298602">
    <property type="component" value="Chromosome"/>
</dbReference>
<dbReference type="Gene3D" id="3.30.300.30">
    <property type="match status" value="1"/>
</dbReference>
<keyword evidence="6" id="KW-1185">Reference proteome</keyword>
<keyword evidence="2 5" id="KW-0436">Ligase</keyword>
<dbReference type="Pfam" id="PF00501">
    <property type="entry name" value="AMP-binding"/>
    <property type="match status" value="1"/>
</dbReference>
<proteinExistence type="inferred from homology"/>
<dbReference type="InterPro" id="IPR045851">
    <property type="entry name" value="AMP-bd_C_sf"/>
</dbReference>
<dbReference type="Gene3D" id="3.40.50.12780">
    <property type="entry name" value="N-terminal domain of ligase-like"/>
    <property type="match status" value="1"/>
</dbReference>
<dbReference type="EMBL" id="CP040098">
    <property type="protein sequence ID" value="QCQ22760.1"/>
    <property type="molecule type" value="Genomic_DNA"/>
</dbReference>
<dbReference type="InterPro" id="IPR040097">
    <property type="entry name" value="FAAL/FAAC"/>
</dbReference>
<accession>A0A4P8L4F1</accession>
<dbReference type="Pfam" id="PF14535">
    <property type="entry name" value="AMP-binding_C_2"/>
    <property type="match status" value="1"/>
</dbReference>
<dbReference type="AlphaFoldDB" id="A0A4P8L4F1"/>
<evidence type="ECO:0000256" key="2">
    <source>
        <dbReference type="ARBA" id="ARBA00022598"/>
    </source>
</evidence>
<feature type="domain" description="AMP-dependent synthetase/ligase" evidence="3">
    <location>
        <begin position="48"/>
        <end position="428"/>
    </location>
</feature>
<dbReference type="InterPro" id="IPR000873">
    <property type="entry name" value="AMP-dep_synth/lig_dom"/>
</dbReference>
<dbReference type="CDD" id="cd05931">
    <property type="entry name" value="FAAL"/>
    <property type="match status" value="1"/>
</dbReference>
<dbReference type="OrthoDB" id="9797708at2"/>
<dbReference type="GO" id="GO:0005886">
    <property type="term" value="C:plasma membrane"/>
    <property type="evidence" value="ECO:0007669"/>
    <property type="project" value="TreeGrafter"/>
</dbReference>
<organism evidence="5 6">
    <name type="scientific">Desulfoglaeba alkanexedens ALDC</name>
    <dbReference type="NCBI Taxonomy" id="980445"/>
    <lineage>
        <taxon>Bacteria</taxon>
        <taxon>Pseudomonadati</taxon>
        <taxon>Thermodesulfobacteriota</taxon>
        <taxon>Syntrophobacteria</taxon>
        <taxon>Syntrophobacterales</taxon>
        <taxon>Syntrophobacteraceae</taxon>
        <taxon>Desulfoglaeba</taxon>
    </lineage>
</organism>
<evidence type="ECO:0000313" key="5">
    <source>
        <dbReference type="EMBL" id="QCQ22760.1"/>
    </source>
</evidence>
<dbReference type="NCBIfam" id="NF006624">
    <property type="entry name" value="PRK09192.1"/>
    <property type="match status" value="1"/>
</dbReference>
<dbReference type="KEGG" id="dax:FDQ92_11600"/>
<dbReference type="PANTHER" id="PTHR22754">
    <property type="entry name" value="DISCO-INTERACTING PROTEIN 2 DIP2 -RELATED"/>
    <property type="match status" value="1"/>
</dbReference>
<gene>
    <name evidence="5" type="ORF">FDQ92_11600</name>
</gene>
<dbReference type="GO" id="GO:0016874">
    <property type="term" value="F:ligase activity"/>
    <property type="evidence" value="ECO:0007669"/>
    <property type="project" value="UniProtKB-KW"/>
</dbReference>
<evidence type="ECO:0000313" key="6">
    <source>
        <dbReference type="Proteomes" id="UP000298602"/>
    </source>
</evidence>
<dbReference type="SUPFAM" id="SSF56801">
    <property type="entry name" value="Acetyl-CoA synthetase-like"/>
    <property type="match status" value="1"/>
</dbReference>
<comment type="similarity">
    <text evidence="1">Belongs to the ATP-dependent AMP-binding enzyme family.</text>
</comment>
<dbReference type="InterPro" id="IPR042099">
    <property type="entry name" value="ANL_N_sf"/>
</dbReference>
<reference evidence="5 6" key="1">
    <citation type="submission" date="2019-05" db="EMBL/GenBank/DDBJ databases">
        <title>The Complete Genome Sequence of the n-alkane-degrading Desulfoglaeba alkanexedens ALDC reveals multiple alkylsuccinate synthase gene clusters.</title>
        <authorList>
            <person name="Callaghan A.V."/>
            <person name="Davidova I.A."/>
            <person name="Duncan K.E."/>
            <person name="Morris B."/>
            <person name="McInerney M.J."/>
        </authorList>
    </citation>
    <scope>NUCLEOTIDE SEQUENCE [LARGE SCALE GENOMIC DNA]</scope>
    <source>
        <strain evidence="5 6">ALDC</strain>
    </source>
</reference>
<evidence type="ECO:0000259" key="4">
    <source>
        <dbReference type="Pfam" id="PF14535"/>
    </source>
</evidence>
<dbReference type="GO" id="GO:0070566">
    <property type="term" value="F:adenylyltransferase activity"/>
    <property type="evidence" value="ECO:0007669"/>
    <property type="project" value="TreeGrafter"/>
</dbReference>
<evidence type="ECO:0000256" key="1">
    <source>
        <dbReference type="ARBA" id="ARBA00006432"/>
    </source>
</evidence>
<name>A0A4P8L4F1_9BACT</name>
<reference evidence="5 6" key="2">
    <citation type="submission" date="2019-05" db="EMBL/GenBank/DDBJ databases">
        <authorList>
            <person name="Suflita J.M."/>
            <person name="Marks C.R."/>
        </authorList>
    </citation>
    <scope>NUCLEOTIDE SEQUENCE [LARGE SCALE GENOMIC DNA]</scope>
    <source>
        <strain evidence="5 6">ALDC</strain>
    </source>
</reference>
<feature type="domain" description="AMP-dependent ligase C-terminal" evidence="4">
    <location>
        <begin position="471"/>
        <end position="562"/>
    </location>
</feature>
<dbReference type="GO" id="GO:0006633">
    <property type="term" value="P:fatty acid biosynthetic process"/>
    <property type="evidence" value="ECO:0007669"/>
    <property type="project" value="TreeGrafter"/>
</dbReference>
<protein>
    <submittedName>
        <fullName evidence="5">Fatty acyl-AMP ligase</fullName>
    </submittedName>
</protein>
<sequence length="588" mass="64250">MKELEMTPTENSIALRQGDFQTLAEALDYAAEGTTGINFYSGKGALEASLSYAQLRDGARSLARKLLGLGLERGERMALVADTDADFVRFFFACQYAGLVPVPLPAAVHLGGRQAVIANLRKLLVSCGAKAAMSSSSFYPFLADAADGLNLVHVGEPAGFDALPETDLPLQHARPDEVAYLQYTSGSTRFPRGVVITQKAVMANLKGIIRNGLGVRPGDRCLSWLPLYHDMGLVGFLLAPMASQLSIDYLRTRDFAMRPRLWPALISKNRATISYSPTFGYALCARRIRPTEIESYDLSSWRIAGIGAEPIRPDILEHFARLLEPAGFHSRAFVASYGLAECSLAVSFAPLGEGLVIDRISAETLAKNGKAIPVEDSKNNGKTRELVFCGAPLPGHEIEIRDEWGRVLPERRCGVLHVRGPSVMSGYFGDRESTKEVLSPDGWLNTGDLAYLAGGQVIITGRKKDMIIINGRNIWPQDIECIAEQMPGIRSRDAVAFSIGEVGEDETVVLVVQCRQFDGTERDRLVQALRGRVREEFGIDCMVELVPPHTLPQTSSGKISRTVARADFLRRNQHLFSAPLQCVGRTGS</sequence>
<evidence type="ECO:0000259" key="3">
    <source>
        <dbReference type="Pfam" id="PF00501"/>
    </source>
</evidence>
<dbReference type="InterPro" id="IPR028154">
    <property type="entry name" value="AMP-dep_Lig_C"/>
</dbReference>